<name>A0A7L1NQ89_RHICY</name>
<dbReference type="InterPro" id="IPR019786">
    <property type="entry name" value="Zinc_finger_PHD-type_CS"/>
</dbReference>
<evidence type="ECO:0000256" key="2">
    <source>
        <dbReference type="ARBA" id="ARBA00022771"/>
    </source>
</evidence>
<keyword evidence="1" id="KW-0479">Metal-binding</keyword>
<keyword evidence="2 4" id="KW-0863">Zinc-finger</keyword>
<evidence type="ECO:0000259" key="5">
    <source>
        <dbReference type="PROSITE" id="PS50089"/>
    </source>
</evidence>
<dbReference type="PROSITE" id="PS50089">
    <property type="entry name" value="ZF_RING_2"/>
    <property type="match status" value="1"/>
</dbReference>
<feature type="non-terminal residue" evidence="7">
    <location>
        <position position="1"/>
    </location>
</feature>
<proteinExistence type="predicted"/>
<sequence>QECFVCRKSGAAITCSEMGCNRSFHLPCASEGGCVTQHLPHYRSFCYLHRPEQAVEAAPEANTKCTLCFTPVEEKLSYCTMVCPVCKYACFHRDCIQELALFSGSSCFQCPRCQDNQQFVFKMMIQGIQVPLR</sequence>
<dbReference type="InterPro" id="IPR011011">
    <property type="entry name" value="Znf_FYVE_PHD"/>
</dbReference>
<comment type="caution">
    <text evidence="7">The sequence shown here is derived from an EMBL/GenBank/DDBJ whole genome shotgun (WGS) entry which is preliminary data.</text>
</comment>
<dbReference type="AlphaFoldDB" id="A0A7L1NQ89"/>
<reference evidence="7 8" key="1">
    <citation type="submission" date="2019-09" db="EMBL/GenBank/DDBJ databases">
        <title>Bird 10,000 Genomes (B10K) Project - Family phase.</title>
        <authorList>
            <person name="Zhang G."/>
        </authorList>
    </citation>
    <scope>NUCLEOTIDE SEQUENCE [LARGE SCALE GENOMIC DNA]</scope>
    <source>
        <strain evidence="7">B10K-DU-002-35</strain>
        <tissue evidence="7">Muscle</tissue>
    </source>
</reference>
<dbReference type="Gene3D" id="3.30.40.10">
    <property type="entry name" value="Zinc/RING finger domain, C3HC4 (zinc finger)"/>
    <property type="match status" value="1"/>
</dbReference>
<organism evidence="7 8">
    <name type="scientific">Rhinopomastus cyanomelas</name>
    <name type="common">Common scimitarbill</name>
    <dbReference type="NCBI Taxonomy" id="113115"/>
    <lineage>
        <taxon>Eukaryota</taxon>
        <taxon>Metazoa</taxon>
        <taxon>Chordata</taxon>
        <taxon>Craniata</taxon>
        <taxon>Vertebrata</taxon>
        <taxon>Euteleostomi</taxon>
        <taxon>Archelosauria</taxon>
        <taxon>Archosauria</taxon>
        <taxon>Dinosauria</taxon>
        <taxon>Saurischia</taxon>
        <taxon>Theropoda</taxon>
        <taxon>Coelurosauria</taxon>
        <taxon>Aves</taxon>
        <taxon>Neognathae</taxon>
        <taxon>Neoaves</taxon>
        <taxon>Telluraves</taxon>
        <taxon>Coraciimorphae</taxon>
        <taxon>Bucerotiformes</taxon>
        <taxon>Rhinopomastidae</taxon>
        <taxon>Rhinopomastus</taxon>
    </lineage>
</organism>
<dbReference type="PANTHER" id="PTHR12420">
    <property type="entry name" value="PHD FINGER PROTEIN"/>
    <property type="match status" value="1"/>
</dbReference>
<dbReference type="SUPFAM" id="SSF57903">
    <property type="entry name" value="FYVE/PHD zinc finger"/>
    <property type="match status" value="1"/>
</dbReference>
<dbReference type="InterPro" id="IPR013083">
    <property type="entry name" value="Znf_RING/FYVE/PHD"/>
</dbReference>
<dbReference type="PROSITE" id="PS01359">
    <property type="entry name" value="ZF_PHD_1"/>
    <property type="match status" value="1"/>
</dbReference>
<keyword evidence="3" id="KW-0862">Zinc</keyword>
<gene>
    <name evidence="7" type="primary">Phf7_3</name>
    <name evidence="7" type="ORF">RHICYA_R01066</name>
</gene>
<dbReference type="Proteomes" id="UP000565785">
    <property type="component" value="Unassembled WGS sequence"/>
</dbReference>
<dbReference type="EMBL" id="VXBP01007664">
    <property type="protein sequence ID" value="NXO01094.1"/>
    <property type="molecule type" value="Genomic_DNA"/>
</dbReference>
<dbReference type="OrthoDB" id="512616at2759"/>
<protein>
    <submittedName>
        <fullName evidence="7">PHF7 protein</fullName>
    </submittedName>
</protein>
<dbReference type="Pfam" id="PF13771">
    <property type="entry name" value="zf-HC5HC2H"/>
    <property type="match status" value="1"/>
</dbReference>
<evidence type="ECO:0000256" key="1">
    <source>
        <dbReference type="ARBA" id="ARBA00022723"/>
    </source>
</evidence>
<dbReference type="InterPro" id="IPR001841">
    <property type="entry name" value="Znf_RING"/>
</dbReference>
<feature type="non-terminal residue" evidence="7">
    <location>
        <position position="133"/>
    </location>
</feature>
<feature type="domain" description="RING-type" evidence="5">
    <location>
        <begin position="65"/>
        <end position="114"/>
    </location>
</feature>
<dbReference type="InterPro" id="IPR001965">
    <property type="entry name" value="Znf_PHD"/>
</dbReference>
<dbReference type="InterPro" id="IPR034732">
    <property type="entry name" value="EPHD"/>
</dbReference>
<dbReference type="GO" id="GO:0005634">
    <property type="term" value="C:nucleus"/>
    <property type="evidence" value="ECO:0007669"/>
    <property type="project" value="TreeGrafter"/>
</dbReference>
<keyword evidence="8" id="KW-1185">Reference proteome</keyword>
<feature type="domain" description="PHD-type" evidence="6">
    <location>
        <begin position="1"/>
        <end position="50"/>
    </location>
</feature>
<evidence type="ECO:0000313" key="8">
    <source>
        <dbReference type="Proteomes" id="UP000565785"/>
    </source>
</evidence>
<dbReference type="PANTHER" id="PTHR12420:SF47">
    <property type="entry name" value="PHD FINGER PROTEIN 7"/>
    <property type="match status" value="1"/>
</dbReference>
<accession>A0A7L1NQ89</accession>
<evidence type="ECO:0000313" key="7">
    <source>
        <dbReference type="EMBL" id="NXO01094.1"/>
    </source>
</evidence>
<dbReference type="InterPro" id="IPR051188">
    <property type="entry name" value="PHD-type_Zinc_Finger"/>
</dbReference>
<dbReference type="GO" id="GO:0008270">
    <property type="term" value="F:zinc ion binding"/>
    <property type="evidence" value="ECO:0007669"/>
    <property type="project" value="UniProtKB-KW"/>
</dbReference>
<evidence type="ECO:0000256" key="3">
    <source>
        <dbReference type="ARBA" id="ARBA00022833"/>
    </source>
</evidence>
<dbReference type="SMART" id="SM00249">
    <property type="entry name" value="PHD"/>
    <property type="match status" value="2"/>
</dbReference>
<evidence type="ECO:0000259" key="6">
    <source>
        <dbReference type="PROSITE" id="PS51805"/>
    </source>
</evidence>
<dbReference type="PROSITE" id="PS51805">
    <property type="entry name" value="EPHD"/>
    <property type="match status" value="1"/>
</dbReference>
<evidence type="ECO:0000256" key="4">
    <source>
        <dbReference type="PROSITE-ProRule" id="PRU00175"/>
    </source>
</evidence>